<keyword evidence="3" id="KW-1185">Reference proteome</keyword>
<evidence type="ECO:0000313" key="3">
    <source>
        <dbReference type="Proteomes" id="UP001165080"/>
    </source>
</evidence>
<protein>
    <submittedName>
        <fullName evidence="2">Uncharacterized protein</fullName>
    </submittedName>
</protein>
<dbReference type="AlphaFoldDB" id="A0A9W6BVW8"/>
<evidence type="ECO:0000313" key="2">
    <source>
        <dbReference type="EMBL" id="GLC58820.1"/>
    </source>
</evidence>
<proteinExistence type="predicted"/>
<dbReference type="Proteomes" id="UP001165080">
    <property type="component" value="Unassembled WGS sequence"/>
</dbReference>
<sequence length="394" mass="40244">MTDNPFDVTTGNRASTKNGKGGPKVSLTTCMELLSKPVGAIQDACTKNGIMAAFKAAKSTLSDSFNMLFRNAVTLLPRNAMGRVLLPSKPDPLTAASIELMRVATAATAAVTAAPDAAAVPATAATAVPATAAAAAVTAAPDAAAAPAVDANAPDPANATGETGVAATANTNADTGAAATVTVTTTTVTNTTTTATGAAGAGMATASKEADPVKAATKALKSFTEQATQHRVASKMMTGCTLTNNGDPATSDAILKKIIQKQHLYNIAHGLVPAAAPPPAVTDAHRQSMTHCVSVVLDKVAYQKADGGIYIVDMLTKPVALSNSLSEADKTALGTFPARLSVCKGLRPMLDRGFFEPLSLYLSLGQCEELQQCAELIKDYECRKGKSAVQRIVQ</sequence>
<reference evidence="2 3" key="1">
    <citation type="journal article" date="2023" name="Commun. Biol.">
        <title>Reorganization of the ancestral sex-determining regions during the evolution of trioecy in Pleodorina starrii.</title>
        <authorList>
            <person name="Takahashi K."/>
            <person name="Suzuki S."/>
            <person name="Kawai-Toyooka H."/>
            <person name="Yamamoto K."/>
            <person name="Hamaji T."/>
            <person name="Ootsuki R."/>
            <person name="Yamaguchi H."/>
            <person name="Kawachi M."/>
            <person name="Higashiyama T."/>
            <person name="Nozaki H."/>
        </authorList>
    </citation>
    <scope>NUCLEOTIDE SEQUENCE [LARGE SCALE GENOMIC DNA]</scope>
    <source>
        <strain evidence="2 3">NIES-4479</strain>
    </source>
</reference>
<gene>
    <name evidence="2" type="primary">PLESTBF000680</name>
    <name evidence="2" type="ORF">PLESTB_001404700</name>
</gene>
<feature type="region of interest" description="Disordered" evidence="1">
    <location>
        <begin position="1"/>
        <end position="22"/>
    </location>
</feature>
<comment type="caution">
    <text evidence="2">The sequence shown here is derived from an EMBL/GenBank/DDBJ whole genome shotgun (WGS) entry which is preliminary data.</text>
</comment>
<accession>A0A9W6BVW8</accession>
<name>A0A9W6BVW8_9CHLO</name>
<feature type="compositionally biased region" description="Polar residues" evidence="1">
    <location>
        <begin position="1"/>
        <end position="18"/>
    </location>
</feature>
<dbReference type="EMBL" id="BRXU01000024">
    <property type="protein sequence ID" value="GLC58820.1"/>
    <property type="molecule type" value="Genomic_DNA"/>
</dbReference>
<evidence type="ECO:0000256" key="1">
    <source>
        <dbReference type="SAM" id="MobiDB-lite"/>
    </source>
</evidence>
<organism evidence="2 3">
    <name type="scientific">Pleodorina starrii</name>
    <dbReference type="NCBI Taxonomy" id="330485"/>
    <lineage>
        <taxon>Eukaryota</taxon>
        <taxon>Viridiplantae</taxon>
        <taxon>Chlorophyta</taxon>
        <taxon>core chlorophytes</taxon>
        <taxon>Chlorophyceae</taxon>
        <taxon>CS clade</taxon>
        <taxon>Chlamydomonadales</taxon>
        <taxon>Volvocaceae</taxon>
        <taxon>Pleodorina</taxon>
    </lineage>
</organism>